<keyword evidence="11 12" id="KW-0807">Transducer</keyword>
<feature type="transmembrane region" description="Helical" evidence="13">
    <location>
        <begin position="572"/>
        <end position="597"/>
    </location>
</feature>
<gene>
    <name evidence="15" type="ORF">J0S82_010093</name>
</gene>
<evidence type="ECO:0000313" key="15">
    <source>
        <dbReference type="EMBL" id="KAG8522878.1"/>
    </source>
</evidence>
<dbReference type="OrthoDB" id="2133880at2759"/>
<feature type="transmembrane region" description="Helical" evidence="13">
    <location>
        <begin position="447"/>
        <end position="475"/>
    </location>
</feature>
<feature type="transmembrane region" description="Helical" evidence="13">
    <location>
        <begin position="487"/>
        <end position="508"/>
    </location>
</feature>
<dbReference type="GO" id="GO:0004930">
    <property type="term" value="F:G protein-coupled receptor activity"/>
    <property type="evidence" value="ECO:0007669"/>
    <property type="project" value="UniProtKB-KW"/>
</dbReference>
<feature type="domain" description="G-protein coupled receptors family 1 profile" evidence="14">
    <location>
        <begin position="924"/>
        <end position="1174"/>
    </location>
</feature>
<feature type="transmembrane region" description="Helical" evidence="13">
    <location>
        <begin position="520"/>
        <end position="542"/>
    </location>
</feature>
<comment type="function">
    <text evidence="2">Putative odorant or sperm cell receptor.</text>
</comment>
<dbReference type="InterPro" id="IPR017452">
    <property type="entry name" value="GPCR_Rhodpsn_7TM"/>
</dbReference>
<feature type="transmembrane region" description="Helical" evidence="13">
    <location>
        <begin position="62"/>
        <end position="88"/>
    </location>
</feature>
<feature type="transmembrane region" description="Helical" evidence="13">
    <location>
        <begin position="944"/>
        <end position="969"/>
    </location>
</feature>
<dbReference type="PANTHER" id="PTHR26450">
    <property type="entry name" value="OLFACTORY RECEPTOR 56B1-RELATED"/>
    <property type="match status" value="1"/>
</dbReference>
<reference evidence="15" key="1">
    <citation type="journal article" date="2021" name="Evol. Appl.">
        <title>The genome of the Pyrenean desman and the effects of bottlenecks and inbreeding on the genomic landscape of an endangered species.</title>
        <authorList>
            <person name="Escoda L."/>
            <person name="Castresana J."/>
        </authorList>
    </citation>
    <scope>NUCLEOTIDE SEQUENCE</scope>
    <source>
        <strain evidence="15">IBE-C5619</strain>
    </source>
</reference>
<evidence type="ECO:0000256" key="8">
    <source>
        <dbReference type="ARBA" id="ARBA00023040"/>
    </source>
</evidence>
<feature type="transmembrane region" description="Helical" evidence="13">
    <location>
        <begin position="380"/>
        <end position="404"/>
    </location>
</feature>
<evidence type="ECO:0000256" key="10">
    <source>
        <dbReference type="ARBA" id="ARBA00023170"/>
    </source>
</evidence>
<dbReference type="Pfam" id="PF13853">
    <property type="entry name" value="7tm_4"/>
    <property type="match status" value="6"/>
</dbReference>
<feature type="transmembrane region" description="Helical" evidence="13">
    <location>
        <begin position="315"/>
        <end position="340"/>
    </location>
</feature>
<dbReference type="PRINTS" id="PR00245">
    <property type="entry name" value="OLFACTORYR"/>
</dbReference>
<feature type="transmembrane region" description="Helical" evidence="13">
    <location>
        <begin position="199"/>
        <end position="227"/>
    </location>
</feature>
<feature type="transmembrane region" description="Helical" evidence="13">
    <location>
        <begin position="134"/>
        <end position="155"/>
    </location>
</feature>
<sequence length="1192" mass="133990">MVVWNTSNTREPLFILKGFPGLEYAHCWLSIPFCFAYLVAFIGNVTILSVVWVESSLHQPMYYFLSILALTDLGMSLSTLPTMLAVLWLDAREIQASACYAQLFFIHTFTFLESSVLLAMAFDRFVAICRPLHYTTILTNSIIVKIGLACLFRSMGVVLPTPLLLRRYHYCHDNALSHAFCLHQDVLKLSCSDARVNSVYGLCVVIATLGVDSLFILLSYVLILNAVLGIASREERQKALNTCVSHISVVLIFFVPVIGVSMVHRFGKHLSPIVHTLMADIYLLLPPVLNPIVYSVRTKQIRLGILRFSGLESKYGLISLPIFLIYVTSIAGNITILFIIKTEPSLHQPMYYFLSMLALTDLGLSTTTLPTMFSQSESPLCYAAILTNGVIIGIGLAIAGRALALVFPASFLLKRLQYRAINILSYPFCLHQNLIKTTVSSRRVSSIYGLMVVIFSMGLDSVLLLLSYILILVTVLSIASMTERVRAFNTCISHICAVLTFYTPMIGLSMIRRYGQNASPIVHVLMANVYLLVLPFMNPIVYSVKTKQILFNTSEEEISTFFLIGIPGMEQAHVWVSIPVCLMYLIAMLGNCIIIFLIKTETSLHEPMYYFLSMLAFSDLGLSLSSLPTMLRIFLFNATGISPDACFAQEFFIHGFSAMESSVLLIMSIDRFIAICNPLRYTSILTIDRRLKFCKKSLLSHSYCLHQDVMKLACSDNKVNIIYGMFVALTAMLDLLCISVSYMLILRTVLGIASHKGRLKVLNTCISHFCAVLIFYVPIVTLAIIHRFAKNVSPVINVLIADTFLLIPPLMNPVVYCVKSQQIRNLILAKLCEKQVHLGSRVTVGDAFNDTGHISKHISLLHLSHFPPYRRMVFPFFDTDRMIHHNSSIFHPNTFFLIGIPGLEEVHSWISLPFCSVYLVALLGNATILMVIKTEQSLREPMFYFLAILSTIDLALSTTSVPRMLGVFWFDAHEIYFGACVAQMFLIHTFTGMEAEVLLAMAFDRYVAICAPLHYTTILTSRVLMGISICIVIRPVLFMLPMVYLIYRLPFCQSHVIPHTYCEHMGIAKLSCGNIRINAIYGLFVVALFLLNLTLIGISYIYILRAVFRLPSQDARLKSLSTCGSHVAVLCVFYIPSVFSFLTHRFGHNIPRYIHILVANIYLVIPPSLNPIIYGVRTKQIRERVLQVFTKK</sequence>
<dbReference type="CDD" id="cd15222">
    <property type="entry name" value="7tmA_OR51-like"/>
    <property type="match status" value="2"/>
</dbReference>
<dbReference type="InterPro" id="IPR050402">
    <property type="entry name" value="OR51/52/56-like"/>
</dbReference>
<dbReference type="GO" id="GO:0005886">
    <property type="term" value="C:plasma membrane"/>
    <property type="evidence" value="ECO:0007669"/>
    <property type="project" value="TreeGrafter"/>
</dbReference>
<feature type="transmembrane region" description="Helical" evidence="13">
    <location>
        <begin position="1123"/>
        <end position="1142"/>
    </location>
</feature>
<dbReference type="InterPro" id="IPR000725">
    <property type="entry name" value="Olfact_rcpt"/>
</dbReference>
<feature type="transmembrane region" description="Helical" evidence="13">
    <location>
        <begin position="1154"/>
        <end position="1176"/>
    </location>
</feature>
<feature type="transmembrane region" description="Helical" evidence="13">
    <location>
        <begin position="1079"/>
        <end position="1103"/>
    </location>
</feature>
<feature type="transmembrane region" description="Helical" evidence="13">
    <location>
        <begin position="29"/>
        <end position="53"/>
    </location>
</feature>
<evidence type="ECO:0000256" key="7">
    <source>
        <dbReference type="ARBA" id="ARBA00022989"/>
    </source>
</evidence>
<evidence type="ECO:0000256" key="5">
    <source>
        <dbReference type="ARBA" id="ARBA00022692"/>
    </source>
</evidence>
<evidence type="ECO:0000256" key="6">
    <source>
        <dbReference type="ARBA" id="ARBA00022725"/>
    </source>
</evidence>
<name>A0A8J6DYU3_GALPY</name>
<dbReference type="PRINTS" id="PR00237">
    <property type="entry name" value="GPCRRHODOPSN"/>
</dbReference>
<feature type="transmembrane region" description="Helical" evidence="13">
    <location>
        <begin position="609"/>
        <end position="631"/>
    </location>
</feature>
<keyword evidence="10 12" id="KW-0675">Receptor</keyword>
<feature type="domain" description="G-protein coupled receptors family 1 profile" evidence="14">
    <location>
        <begin position="43"/>
        <end position="294"/>
    </location>
</feature>
<evidence type="ECO:0000256" key="1">
    <source>
        <dbReference type="ARBA" id="ARBA00002936"/>
    </source>
</evidence>
<feature type="transmembrane region" description="Helical" evidence="13">
    <location>
        <begin position="721"/>
        <end position="746"/>
    </location>
</feature>
<evidence type="ECO:0000256" key="13">
    <source>
        <dbReference type="SAM" id="Phobius"/>
    </source>
</evidence>
<evidence type="ECO:0000256" key="2">
    <source>
        <dbReference type="ARBA" id="ARBA00003929"/>
    </source>
</evidence>
<evidence type="ECO:0000256" key="9">
    <source>
        <dbReference type="ARBA" id="ARBA00023136"/>
    </source>
</evidence>
<organism evidence="15 16">
    <name type="scientific">Galemys pyrenaicus</name>
    <name type="common">Iberian desman</name>
    <name type="synonym">Pyrenean desman</name>
    <dbReference type="NCBI Taxonomy" id="202257"/>
    <lineage>
        <taxon>Eukaryota</taxon>
        <taxon>Metazoa</taxon>
        <taxon>Chordata</taxon>
        <taxon>Craniata</taxon>
        <taxon>Vertebrata</taxon>
        <taxon>Euteleostomi</taxon>
        <taxon>Mammalia</taxon>
        <taxon>Eutheria</taxon>
        <taxon>Laurasiatheria</taxon>
        <taxon>Eulipotyphla</taxon>
        <taxon>Talpidae</taxon>
        <taxon>Galemys</taxon>
    </lineage>
</organism>
<feature type="transmembrane region" description="Helical" evidence="13">
    <location>
        <begin position="909"/>
        <end position="932"/>
    </location>
</feature>
<dbReference type="SUPFAM" id="SSF81321">
    <property type="entry name" value="Family A G protein-coupled receptor-like"/>
    <property type="match status" value="4"/>
</dbReference>
<dbReference type="PANTHER" id="PTHR26450:SF355">
    <property type="entry name" value="OLFACTORY RECEPTOR 52J3"/>
    <property type="match status" value="1"/>
</dbReference>
<dbReference type="CDD" id="cd15952">
    <property type="entry name" value="7tmA_OR52E-like"/>
    <property type="match status" value="1"/>
</dbReference>
<feature type="transmembrane region" description="Helical" evidence="13">
    <location>
        <begin position="975"/>
        <end position="1003"/>
    </location>
</feature>
<accession>A0A8J6DYU3</accession>
<feature type="transmembrane region" description="Helical" evidence="13">
    <location>
        <begin position="766"/>
        <end position="785"/>
    </location>
</feature>
<keyword evidence="6" id="KW-0552">Olfaction</keyword>
<dbReference type="GO" id="GO:0004984">
    <property type="term" value="F:olfactory receptor activity"/>
    <property type="evidence" value="ECO:0007669"/>
    <property type="project" value="InterPro"/>
</dbReference>
<feature type="domain" description="G-protein coupled receptors family 1 profile" evidence="14">
    <location>
        <begin position="364"/>
        <end position="542"/>
    </location>
</feature>
<evidence type="ECO:0000256" key="12">
    <source>
        <dbReference type="RuleBase" id="RU000688"/>
    </source>
</evidence>
<comment type="similarity">
    <text evidence="12">Belongs to the G-protein coupled receptor 1 family.</text>
</comment>
<evidence type="ECO:0000313" key="16">
    <source>
        <dbReference type="Proteomes" id="UP000700334"/>
    </source>
</evidence>
<dbReference type="PROSITE" id="PS50262">
    <property type="entry name" value="G_PROTEIN_RECEP_F1_2"/>
    <property type="match status" value="4"/>
</dbReference>
<comment type="caution">
    <text evidence="15">The sequence shown here is derived from an EMBL/GenBank/DDBJ whole genome shotgun (WGS) entry which is preliminary data.</text>
</comment>
<dbReference type="Proteomes" id="UP000700334">
    <property type="component" value="Unassembled WGS sequence"/>
</dbReference>
<evidence type="ECO:0000256" key="11">
    <source>
        <dbReference type="ARBA" id="ARBA00023224"/>
    </source>
</evidence>
<feature type="domain" description="G-protein coupled receptors family 1 profile" evidence="14">
    <location>
        <begin position="590"/>
        <end position="816"/>
    </location>
</feature>
<proteinExistence type="inferred from homology"/>
<feature type="transmembrane region" description="Helical" evidence="13">
    <location>
        <begin position="239"/>
        <end position="261"/>
    </location>
</feature>
<dbReference type="FunFam" id="1.20.1070.10:FF:000006">
    <property type="entry name" value="Olfactory receptor"/>
    <property type="match status" value="1"/>
</dbReference>
<comment type="function">
    <text evidence="1">Odorant receptor.</text>
</comment>
<keyword evidence="4" id="KW-0716">Sensory transduction</keyword>
<keyword evidence="8 12" id="KW-0297">G-protein coupled receptor</keyword>
<evidence type="ECO:0000256" key="3">
    <source>
        <dbReference type="ARBA" id="ARBA00004141"/>
    </source>
</evidence>
<dbReference type="InterPro" id="IPR000276">
    <property type="entry name" value="GPCR_Rhodpsn"/>
</dbReference>
<dbReference type="GO" id="GO:0071396">
    <property type="term" value="P:cellular response to lipid"/>
    <property type="evidence" value="ECO:0007669"/>
    <property type="project" value="UniProtKB-ARBA"/>
</dbReference>
<keyword evidence="7 13" id="KW-1133">Transmembrane helix</keyword>
<dbReference type="PROSITE" id="PS00237">
    <property type="entry name" value="G_PROTEIN_RECEP_F1_1"/>
    <property type="match status" value="2"/>
</dbReference>
<feature type="transmembrane region" description="Helical" evidence="13">
    <location>
        <begin position="1023"/>
        <end position="1047"/>
    </location>
</feature>
<protein>
    <submittedName>
        <fullName evidence="15">Olfactory receptor 52J3</fullName>
    </submittedName>
</protein>
<keyword evidence="9 13" id="KW-0472">Membrane</keyword>
<dbReference type="FunFam" id="1.20.1070.10:FF:000002">
    <property type="entry name" value="Olfactory receptor"/>
    <property type="match status" value="2"/>
</dbReference>
<comment type="subcellular location">
    <subcellularLocation>
        <location evidence="3">Membrane</location>
        <topology evidence="3">Multi-pass membrane protein</topology>
    </subcellularLocation>
</comment>
<feature type="transmembrane region" description="Helical" evidence="13">
    <location>
        <begin position="792"/>
        <end position="811"/>
    </location>
</feature>
<evidence type="ECO:0000259" key="14">
    <source>
        <dbReference type="PROSITE" id="PS50262"/>
    </source>
</evidence>
<dbReference type="EMBL" id="JAGFMF010011429">
    <property type="protein sequence ID" value="KAG8522878.1"/>
    <property type="molecule type" value="Genomic_DNA"/>
</dbReference>
<dbReference type="AlphaFoldDB" id="A0A8J6DYU3"/>
<evidence type="ECO:0000256" key="4">
    <source>
        <dbReference type="ARBA" id="ARBA00022606"/>
    </source>
</evidence>
<keyword evidence="5 12" id="KW-0812">Transmembrane</keyword>
<dbReference type="Gene3D" id="1.20.1070.10">
    <property type="entry name" value="Rhodopsin 7-helix transmembrane proteins"/>
    <property type="match status" value="5"/>
</dbReference>
<feature type="transmembrane region" description="Helical" evidence="13">
    <location>
        <begin position="100"/>
        <end position="122"/>
    </location>
</feature>
<keyword evidence="16" id="KW-1185">Reference proteome</keyword>
<feature type="transmembrane region" description="Helical" evidence="13">
    <location>
        <begin position="352"/>
        <end position="373"/>
    </location>
</feature>